<dbReference type="EMBL" id="JBHRVQ010000001">
    <property type="protein sequence ID" value="MFC3387914.1"/>
    <property type="molecule type" value="Genomic_DNA"/>
</dbReference>
<protein>
    <submittedName>
        <fullName evidence="1">Uncharacterized protein</fullName>
    </submittedName>
</protein>
<sequence>MAYGLYIVYLSNAKGFLTNEDIHSPLEYVSSCTELDAASALINHFQYAVDLALLPMNSIDNFLS</sequence>
<accession>A0ABV7N2U6</accession>
<evidence type="ECO:0000313" key="2">
    <source>
        <dbReference type="Proteomes" id="UP001595637"/>
    </source>
</evidence>
<gene>
    <name evidence="1" type="ORF">ACFOEO_04780</name>
</gene>
<organism evidence="1 2">
    <name type="scientific">Salinicoccus sesuvii</name>
    <dbReference type="NCBI Taxonomy" id="868281"/>
    <lineage>
        <taxon>Bacteria</taxon>
        <taxon>Bacillati</taxon>
        <taxon>Bacillota</taxon>
        <taxon>Bacilli</taxon>
        <taxon>Bacillales</taxon>
        <taxon>Staphylococcaceae</taxon>
        <taxon>Salinicoccus</taxon>
    </lineage>
</organism>
<dbReference type="RefSeq" id="WP_380652575.1">
    <property type="nucleotide sequence ID" value="NZ_JBHRVQ010000001.1"/>
</dbReference>
<comment type="caution">
    <text evidence="1">The sequence shown here is derived from an EMBL/GenBank/DDBJ whole genome shotgun (WGS) entry which is preliminary data.</text>
</comment>
<proteinExistence type="predicted"/>
<name>A0ABV7N2U6_9STAP</name>
<dbReference type="Proteomes" id="UP001595637">
    <property type="component" value="Unassembled WGS sequence"/>
</dbReference>
<reference evidence="2" key="1">
    <citation type="journal article" date="2019" name="Int. J. Syst. Evol. Microbiol.">
        <title>The Global Catalogue of Microorganisms (GCM) 10K type strain sequencing project: providing services to taxonomists for standard genome sequencing and annotation.</title>
        <authorList>
            <consortium name="The Broad Institute Genomics Platform"/>
            <consortium name="The Broad Institute Genome Sequencing Center for Infectious Disease"/>
            <person name="Wu L."/>
            <person name="Ma J."/>
        </authorList>
    </citation>
    <scope>NUCLEOTIDE SEQUENCE [LARGE SCALE GENOMIC DNA]</scope>
    <source>
        <strain evidence="2">CCM 7756</strain>
    </source>
</reference>
<evidence type="ECO:0000313" key="1">
    <source>
        <dbReference type="EMBL" id="MFC3387914.1"/>
    </source>
</evidence>
<keyword evidence="2" id="KW-1185">Reference proteome</keyword>